<reference evidence="1" key="2">
    <citation type="submission" date="2021-03" db="EMBL/GenBank/DDBJ databases">
        <authorList>
            <person name="Alouane T."/>
            <person name="Langin T."/>
            <person name="Bonhomme L."/>
        </authorList>
    </citation>
    <scope>NUCLEOTIDE SEQUENCE</scope>
    <source>
        <strain evidence="1">MDC_Fg202</strain>
    </source>
</reference>
<dbReference type="EMBL" id="CAAKMV010000166">
    <property type="protein sequence ID" value="VIO62885.1"/>
    <property type="molecule type" value="Genomic_DNA"/>
</dbReference>
<evidence type="ECO:0000313" key="1">
    <source>
        <dbReference type="EMBL" id="CAG1974282.1"/>
    </source>
</evidence>
<proteinExistence type="predicted"/>
<protein>
    <submittedName>
        <fullName evidence="2">Uncharacterized protein</fullName>
    </submittedName>
</protein>
<dbReference type="Proteomes" id="UP000746612">
    <property type="component" value="Unassembled WGS sequence"/>
</dbReference>
<organism evidence="2">
    <name type="scientific">Gibberella zeae</name>
    <name type="common">Wheat head blight fungus</name>
    <name type="synonym">Fusarium graminearum</name>
    <dbReference type="NCBI Taxonomy" id="5518"/>
    <lineage>
        <taxon>Eukaryota</taxon>
        <taxon>Fungi</taxon>
        <taxon>Dikarya</taxon>
        <taxon>Ascomycota</taxon>
        <taxon>Pezizomycotina</taxon>
        <taxon>Sordariomycetes</taxon>
        <taxon>Hypocreomycetidae</taxon>
        <taxon>Hypocreales</taxon>
        <taxon>Nectriaceae</taxon>
        <taxon>Fusarium</taxon>
    </lineage>
</organism>
<evidence type="ECO:0000313" key="2">
    <source>
        <dbReference type="EMBL" id="VIO62885.1"/>
    </source>
</evidence>
<dbReference type="EMBL" id="CAJPIJ010000095">
    <property type="protein sequence ID" value="CAG1974282.1"/>
    <property type="molecule type" value="Genomic_DNA"/>
</dbReference>
<gene>
    <name evidence="2" type="ORF">FUG_LOCUS506505</name>
    <name evidence="1" type="ORF">MDCFG202_LOCUS127055</name>
</gene>
<name>A0A4E9EIK3_GIBZA</name>
<accession>A0A4E9EIK3</accession>
<sequence length="69" mass="7710">MLRGRSYAIVADERGPCHETRFSVSIKVACFLVSWSSSECLCLAGGNVLWICSNFVQMLRPDDADVIER</sequence>
<reference evidence="2" key="1">
    <citation type="submission" date="2019-04" db="EMBL/GenBank/DDBJ databases">
        <authorList>
            <person name="Melise S."/>
            <person name="Noan J."/>
            <person name="Okalmin O."/>
        </authorList>
    </citation>
    <scope>NUCLEOTIDE SEQUENCE</scope>
    <source>
        <strain evidence="2">FN9</strain>
    </source>
</reference>
<dbReference type="AlphaFoldDB" id="A0A4E9EIK3"/>